<dbReference type="InterPro" id="IPR051517">
    <property type="entry name" value="IFITM_antiviral_protein"/>
</dbReference>
<dbReference type="AlphaFoldDB" id="A0A8C5QD67"/>
<evidence type="ECO:0000256" key="2">
    <source>
        <dbReference type="ARBA" id="ARBA00006843"/>
    </source>
</evidence>
<dbReference type="PANTHER" id="PTHR13999">
    <property type="entry name" value="INTERFERON INDUCIBLE TRANSMEMBRANE PROTEIN"/>
    <property type="match status" value="1"/>
</dbReference>
<keyword evidence="5 6" id="KW-0472">Membrane</keyword>
<dbReference type="Pfam" id="PF04505">
    <property type="entry name" value="CD225"/>
    <property type="match status" value="1"/>
</dbReference>
<comment type="similarity">
    <text evidence="2">Belongs to the CD225/Dispanin family.</text>
</comment>
<dbReference type="PANTHER" id="PTHR13999:SF4">
    <property type="entry name" value="INTERFERON-INDUCED TRANSMEMBRANE PROTEIN 3"/>
    <property type="match status" value="1"/>
</dbReference>
<evidence type="ECO:0000256" key="4">
    <source>
        <dbReference type="ARBA" id="ARBA00022989"/>
    </source>
</evidence>
<accession>A0A8C5QD67</accession>
<dbReference type="Proteomes" id="UP000694569">
    <property type="component" value="Unplaced"/>
</dbReference>
<keyword evidence="4 6" id="KW-1133">Transmembrane helix</keyword>
<evidence type="ECO:0000256" key="3">
    <source>
        <dbReference type="ARBA" id="ARBA00022692"/>
    </source>
</evidence>
<evidence type="ECO:0000256" key="6">
    <source>
        <dbReference type="SAM" id="Phobius"/>
    </source>
</evidence>
<evidence type="ECO:0000256" key="1">
    <source>
        <dbReference type="ARBA" id="ARBA00004370"/>
    </source>
</evidence>
<dbReference type="GeneTree" id="ENSGT00950000182857"/>
<evidence type="ECO:0000313" key="8">
    <source>
        <dbReference type="Proteomes" id="UP000694569"/>
    </source>
</evidence>
<dbReference type="Ensembl" id="ENSLLET00000037108.1">
    <property type="protein sequence ID" value="ENSLLEP00000035744.1"/>
    <property type="gene ID" value="ENSLLEG00000022638.1"/>
</dbReference>
<organism evidence="7 8">
    <name type="scientific">Leptobrachium leishanense</name>
    <name type="common">Leishan spiny toad</name>
    <dbReference type="NCBI Taxonomy" id="445787"/>
    <lineage>
        <taxon>Eukaryota</taxon>
        <taxon>Metazoa</taxon>
        <taxon>Chordata</taxon>
        <taxon>Craniata</taxon>
        <taxon>Vertebrata</taxon>
        <taxon>Euteleostomi</taxon>
        <taxon>Amphibia</taxon>
        <taxon>Batrachia</taxon>
        <taxon>Anura</taxon>
        <taxon>Pelobatoidea</taxon>
        <taxon>Megophryidae</taxon>
        <taxon>Leptobrachium</taxon>
    </lineage>
</organism>
<keyword evidence="3 6" id="KW-0812">Transmembrane</keyword>
<dbReference type="GO" id="GO:0005886">
    <property type="term" value="C:plasma membrane"/>
    <property type="evidence" value="ECO:0007669"/>
    <property type="project" value="TreeGrafter"/>
</dbReference>
<keyword evidence="8" id="KW-1185">Reference proteome</keyword>
<protein>
    <submittedName>
        <fullName evidence="7">Uncharacterized protein</fullName>
    </submittedName>
</protein>
<reference evidence="7" key="1">
    <citation type="submission" date="2025-08" db="UniProtKB">
        <authorList>
            <consortium name="Ensembl"/>
        </authorList>
    </citation>
    <scope>IDENTIFICATION</scope>
</reference>
<name>A0A8C5QD67_9ANUR</name>
<evidence type="ECO:0000256" key="5">
    <source>
        <dbReference type="ARBA" id="ARBA00023136"/>
    </source>
</evidence>
<feature type="transmembrane region" description="Helical" evidence="6">
    <location>
        <begin position="104"/>
        <end position="129"/>
    </location>
</feature>
<sequence length="149" mass="16530">MDTENCVLQLTEPLTGDSSAINEKNYKPRNEMIEYQDVSSQTPQSIVVTVIHEDPPIKDYLLLSVFNIVCVNLCCLGFLALVFSVKCRDRKLVGDLTSARSYSLTARSLNIATTVLTSFFICITLYLSLSRLPPLPTLVHTLNAMISGK</sequence>
<reference evidence="7" key="2">
    <citation type="submission" date="2025-09" db="UniProtKB">
        <authorList>
            <consortium name="Ensembl"/>
        </authorList>
    </citation>
    <scope>IDENTIFICATION</scope>
</reference>
<proteinExistence type="inferred from homology"/>
<feature type="transmembrane region" description="Helical" evidence="6">
    <location>
        <begin position="60"/>
        <end position="83"/>
    </location>
</feature>
<dbReference type="InterPro" id="IPR007593">
    <property type="entry name" value="CD225/Dispanin_fam"/>
</dbReference>
<evidence type="ECO:0000313" key="7">
    <source>
        <dbReference type="Ensembl" id="ENSLLEP00000035744.1"/>
    </source>
</evidence>
<comment type="subcellular location">
    <subcellularLocation>
        <location evidence="1">Membrane</location>
    </subcellularLocation>
</comment>
<dbReference type="OrthoDB" id="9906841at2759"/>